<evidence type="ECO:0000256" key="16">
    <source>
        <dbReference type="ARBA" id="ARBA00023014"/>
    </source>
</evidence>
<dbReference type="Proteomes" id="UP000009881">
    <property type="component" value="Unassembled WGS sequence"/>
</dbReference>
<dbReference type="PROSITE" id="PS51296">
    <property type="entry name" value="RIESKE"/>
    <property type="match status" value="1"/>
</dbReference>
<evidence type="ECO:0000256" key="18">
    <source>
        <dbReference type="ARBA" id="ARBA00023157"/>
    </source>
</evidence>
<dbReference type="InterPro" id="IPR006311">
    <property type="entry name" value="TAT_signal"/>
</dbReference>
<dbReference type="PRINTS" id="PR00162">
    <property type="entry name" value="RIESKE"/>
</dbReference>
<dbReference type="GO" id="GO:0051537">
    <property type="term" value="F:2 iron, 2 sulfur cluster binding"/>
    <property type="evidence" value="ECO:0007669"/>
    <property type="project" value="UniProtKB-KW"/>
</dbReference>
<dbReference type="AlphaFoldDB" id="K9HED3"/>
<keyword evidence="17 20" id="KW-0472">Membrane</keyword>
<dbReference type="InterPro" id="IPR005805">
    <property type="entry name" value="Rieske_Fe-S_prot_C"/>
</dbReference>
<dbReference type="Pfam" id="PF10399">
    <property type="entry name" value="UCR_Fe-S_N"/>
    <property type="match status" value="1"/>
</dbReference>
<dbReference type="CDD" id="cd03470">
    <property type="entry name" value="Rieske_cytochrome_bc1"/>
    <property type="match status" value="1"/>
</dbReference>
<comment type="function">
    <text evidence="1">Component of the ubiquinol-cytochrome c reductase complex (complex III or cytochrome b-c1 complex), which is a respiratory chain that generates an electrochemical potential coupled to ATP synthesis.</text>
</comment>
<evidence type="ECO:0000256" key="20">
    <source>
        <dbReference type="RuleBase" id="RU004494"/>
    </source>
</evidence>
<evidence type="ECO:0000256" key="17">
    <source>
        <dbReference type="ARBA" id="ARBA00023136"/>
    </source>
</evidence>
<comment type="caution">
    <text evidence="23">The sequence shown here is derived from an EMBL/GenBank/DDBJ whole genome shotgun (WGS) entry which is preliminary data.</text>
</comment>
<keyword evidence="12" id="KW-1278">Translocase</keyword>
<dbReference type="FunFam" id="2.102.10.10:FF:000001">
    <property type="entry name" value="Cytochrome b-c1 complex subunit Rieske, mitochondrial"/>
    <property type="match status" value="1"/>
</dbReference>
<comment type="subcellular location">
    <subcellularLocation>
        <location evidence="2">Cell membrane</location>
        <topology evidence="2">Single-pass membrane protein</topology>
    </subcellularLocation>
</comment>
<comment type="miscellaneous">
    <text evidence="20">The Rieske protein is a high potential 2Fe-2S protein.</text>
</comment>
<dbReference type="RefSeq" id="WP_009541279.1">
    <property type="nucleotide sequence ID" value="NZ_ANHY01000014.1"/>
</dbReference>
<evidence type="ECO:0000256" key="21">
    <source>
        <dbReference type="RuleBase" id="RU004497"/>
    </source>
</evidence>
<sequence length="184" mass="19724">MATTETRRADVTDDPGRRDFLLYGTGAVAVVGTGLALWPFIDSINPTADVLALSSTELDLTPVAVGQRVTVTWRGKPVFVSHRTEEEIQLAVAADDDPKLINPATDASRVQNADWLVVVGICKHLGCVPLGQKSSDSRGRYGGWFCPCHGSQYDTSGRVRHGPAPLNLALPPYTLKADETVVIG</sequence>
<dbReference type="Gene3D" id="2.102.10.10">
    <property type="entry name" value="Rieske [2Fe-2S] iron-sulphur domain"/>
    <property type="match status" value="1"/>
</dbReference>
<evidence type="ECO:0000256" key="5">
    <source>
        <dbReference type="ARBA" id="ARBA00012951"/>
    </source>
</evidence>
<dbReference type="InterPro" id="IPR014349">
    <property type="entry name" value="Rieske_Fe-S_prot"/>
</dbReference>
<evidence type="ECO:0000256" key="12">
    <source>
        <dbReference type="ARBA" id="ARBA00022967"/>
    </source>
</evidence>
<accession>K9HED3</accession>
<evidence type="ECO:0000256" key="11">
    <source>
        <dbReference type="ARBA" id="ARBA00022723"/>
    </source>
</evidence>
<protein>
    <recommendedName>
        <fullName evidence="6 20">Ubiquinol-cytochrome c reductase iron-sulfur subunit</fullName>
        <ecNumber evidence="5 20">7.1.1.8</ecNumber>
    </recommendedName>
</protein>
<dbReference type="GO" id="GO:0008121">
    <property type="term" value="F:quinol-cytochrome-c reductase activity"/>
    <property type="evidence" value="ECO:0007669"/>
    <property type="project" value="UniProtKB-EC"/>
</dbReference>
<evidence type="ECO:0000313" key="23">
    <source>
        <dbReference type="EMBL" id="EKV28858.1"/>
    </source>
</evidence>
<evidence type="ECO:0000259" key="22">
    <source>
        <dbReference type="PROSITE" id="PS51296"/>
    </source>
</evidence>
<organism evidence="23 24">
    <name type="scientific">Caenispirillum salinarum AK4</name>
    <dbReference type="NCBI Taxonomy" id="1238182"/>
    <lineage>
        <taxon>Bacteria</taxon>
        <taxon>Pseudomonadati</taxon>
        <taxon>Pseudomonadota</taxon>
        <taxon>Alphaproteobacteria</taxon>
        <taxon>Rhodospirillales</taxon>
        <taxon>Novispirillaceae</taxon>
        <taxon>Caenispirillum</taxon>
    </lineage>
</organism>
<keyword evidence="15" id="KW-0408">Iron</keyword>
<keyword evidence="11" id="KW-0479">Metal-binding</keyword>
<keyword evidence="24" id="KW-1185">Reference proteome</keyword>
<evidence type="ECO:0000256" key="3">
    <source>
        <dbReference type="ARBA" id="ARBA00010651"/>
    </source>
</evidence>
<dbReference type="PANTHER" id="PTHR10134">
    <property type="entry name" value="CYTOCHROME B-C1 COMPLEX SUBUNIT RIESKE, MITOCHONDRIAL"/>
    <property type="match status" value="1"/>
</dbReference>
<keyword evidence="13 20" id="KW-0249">Electron transport</keyword>
<feature type="domain" description="Rieske" evidence="22">
    <location>
        <begin position="88"/>
        <end position="182"/>
    </location>
</feature>
<evidence type="ECO:0000256" key="7">
    <source>
        <dbReference type="ARBA" id="ARBA00022448"/>
    </source>
</evidence>
<dbReference type="InterPro" id="IPR036922">
    <property type="entry name" value="Rieske_2Fe-2S_sf"/>
</dbReference>
<dbReference type="InterPro" id="IPR019470">
    <property type="entry name" value="Ubiq_cytC_Rdtase_Fe-S_su_TAT"/>
</dbReference>
<proteinExistence type="inferred from homology"/>
<dbReference type="EC" id="7.1.1.8" evidence="5 20"/>
<keyword evidence="16" id="KW-0411">Iron-sulfur</keyword>
<keyword evidence="10" id="KW-0001">2Fe-2S</keyword>
<keyword evidence="9 20" id="KW-0812">Transmembrane</keyword>
<evidence type="ECO:0000256" key="6">
    <source>
        <dbReference type="ARBA" id="ARBA00019816"/>
    </source>
</evidence>
<keyword evidence="14 20" id="KW-1133">Transmembrane helix</keyword>
<dbReference type="InterPro" id="IPR017941">
    <property type="entry name" value="Rieske_2Fe-2S"/>
</dbReference>
<comment type="cofactor">
    <cofactor evidence="20">
        <name>[2Fe-2S] cluster</name>
        <dbReference type="ChEBI" id="CHEBI:190135"/>
    </cofactor>
    <text evidence="20">Binds 1 [2Fe-2S] cluster per subunit.</text>
</comment>
<evidence type="ECO:0000256" key="9">
    <source>
        <dbReference type="ARBA" id="ARBA00022692"/>
    </source>
</evidence>
<dbReference type="Pfam" id="PF00355">
    <property type="entry name" value="Rieske"/>
    <property type="match status" value="1"/>
</dbReference>
<comment type="similarity">
    <text evidence="3">Belongs to the Rieske iron-sulfur protein family.</text>
</comment>
<dbReference type="EMBL" id="ANHY01000014">
    <property type="protein sequence ID" value="EKV28858.1"/>
    <property type="molecule type" value="Genomic_DNA"/>
</dbReference>
<keyword evidence="7 20" id="KW-0813">Transport</keyword>
<comment type="catalytic activity">
    <reaction evidence="19 20">
        <text>a quinol + 2 Fe(III)-[cytochrome c](out) = a quinone + 2 Fe(II)-[cytochrome c](out) + 2 H(+)(out)</text>
        <dbReference type="Rhea" id="RHEA:11484"/>
        <dbReference type="Rhea" id="RHEA-COMP:10350"/>
        <dbReference type="Rhea" id="RHEA-COMP:14399"/>
        <dbReference type="ChEBI" id="CHEBI:15378"/>
        <dbReference type="ChEBI" id="CHEBI:24646"/>
        <dbReference type="ChEBI" id="CHEBI:29033"/>
        <dbReference type="ChEBI" id="CHEBI:29034"/>
        <dbReference type="ChEBI" id="CHEBI:132124"/>
        <dbReference type="EC" id="7.1.1.8"/>
    </reaction>
</comment>
<dbReference type="Gene3D" id="1.20.5.510">
    <property type="entry name" value="Single helix bin"/>
    <property type="match status" value="1"/>
</dbReference>
<dbReference type="STRING" id="1238182.C882_0621"/>
<evidence type="ECO:0000256" key="8">
    <source>
        <dbReference type="ARBA" id="ARBA00022475"/>
    </source>
</evidence>
<evidence type="ECO:0000256" key="1">
    <source>
        <dbReference type="ARBA" id="ARBA00002444"/>
    </source>
</evidence>
<evidence type="ECO:0000256" key="14">
    <source>
        <dbReference type="ARBA" id="ARBA00022989"/>
    </source>
</evidence>
<keyword evidence="18" id="KW-1015">Disulfide bond</keyword>
<evidence type="ECO:0000256" key="4">
    <source>
        <dbReference type="ARBA" id="ARBA00011649"/>
    </source>
</evidence>
<evidence type="ECO:0000256" key="13">
    <source>
        <dbReference type="ARBA" id="ARBA00022982"/>
    </source>
</evidence>
<keyword evidence="8" id="KW-1003">Cell membrane</keyword>
<dbReference type="eggNOG" id="COG0723">
    <property type="taxonomic scope" value="Bacteria"/>
</dbReference>
<dbReference type="GO" id="GO:0046872">
    <property type="term" value="F:metal ion binding"/>
    <property type="evidence" value="ECO:0007669"/>
    <property type="project" value="UniProtKB-KW"/>
</dbReference>
<evidence type="ECO:0000256" key="19">
    <source>
        <dbReference type="ARBA" id="ARBA00029351"/>
    </source>
</evidence>
<evidence type="ECO:0000256" key="2">
    <source>
        <dbReference type="ARBA" id="ARBA00004162"/>
    </source>
</evidence>
<gene>
    <name evidence="23" type="ORF">C882_0621</name>
</gene>
<dbReference type="SUPFAM" id="SSF50022">
    <property type="entry name" value="ISP domain"/>
    <property type="match status" value="1"/>
</dbReference>
<comment type="subunit">
    <text evidence="4 21">The main subunits of complex b-c1 are: cytochrome b, cytochrome c1 and the Rieske protein.</text>
</comment>
<reference evidence="23 24" key="1">
    <citation type="journal article" date="2013" name="Genome Announc.">
        <title>Draft Genome Sequence of an Alphaproteobacterium, Caenispirillum salinarum AK4(T), Isolated from a Solar Saltern.</title>
        <authorList>
            <person name="Khatri I."/>
            <person name="Singh A."/>
            <person name="Korpole S."/>
            <person name="Pinnaka A.K."/>
            <person name="Subramanian S."/>
        </authorList>
    </citation>
    <scope>NUCLEOTIDE SEQUENCE [LARGE SCALE GENOMIC DNA]</scope>
    <source>
        <strain evidence="23 24">AK4</strain>
    </source>
</reference>
<feature type="transmembrane region" description="Helical" evidence="20">
    <location>
        <begin position="20"/>
        <end position="41"/>
    </location>
</feature>
<evidence type="ECO:0000256" key="15">
    <source>
        <dbReference type="ARBA" id="ARBA00023004"/>
    </source>
</evidence>
<dbReference type="GO" id="GO:0005886">
    <property type="term" value="C:plasma membrane"/>
    <property type="evidence" value="ECO:0007669"/>
    <property type="project" value="UniProtKB-SubCell"/>
</dbReference>
<dbReference type="OrthoDB" id="9767869at2"/>
<dbReference type="NCBIfam" id="TIGR01416">
    <property type="entry name" value="Rieske_proteo"/>
    <property type="match status" value="1"/>
</dbReference>
<evidence type="ECO:0000313" key="24">
    <source>
        <dbReference type="Proteomes" id="UP000009881"/>
    </source>
</evidence>
<evidence type="ECO:0000256" key="10">
    <source>
        <dbReference type="ARBA" id="ARBA00022714"/>
    </source>
</evidence>
<dbReference type="PATRIC" id="fig|1238182.3.peg.2835"/>
<name>K9HED3_9PROT</name>
<dbReference type="InterPro" id="IPR006317">
    <property type="entry name" value="Ubiquinol_cyt_c_Rdtase_Fe-S-su"/>
</dbReference>
<dbReference type="PROSITE" id="PS51318">
    <property type="entry name" value="TAT"/>
    <property type="match status" value="1"/>
</dbReference>